<dbReference type="Proteomes" id="UP001175228">
    <property type="component" value="Unassembled WGS sequence"/>
</dbReference>
<evidence type="ECO:0000256" key="6">
    <source>
        <dbReference type="RuleBase" id="RU366034"/>
    </source>
</evidence>
<comment type="cofactor">
    <cofactor evidence="1 6">
        <name>Mg(2+)</name>
        <dbReference type="ChEBI" id="CHEBI:18420"/>
    </cofactor>
</comment>
<dbReference type="Gene3D" id="1.10.600.10">
    <property type="entry name" value="Farnesyl Diphosphate Synthase"/>
    <property type="match status" value="1"/>
</dbReference>
<sequence>MSLRYKIYDRMEAEPFLDHSRFEVFVALSFLETDLAHLETCLCFFLWAFSTDDLSDEGDLQKKPDDIQTNHEVFLQILYNADAEQPTYPCAVMLWDLLTRIRGTGNSGTYYRFVKAFIDFSSSQVRQSRNRNMDYIPPIQESILMRRCTIGAALVEAMVEYSLDLDIPDHVFDDPIVIARSEAITDIMTWPNVMIVTSQRKKQADGDHQNFFCALQHAKAIGLQDAINILTNMISDRVEEYLHLKKKLPSFGPDIDSVLTRYHTAVGGFTQGCIVLLQP</sequence>
<dbReference type="InterPro" id="IPR034686">
    <property type="entry name" value="Terpene_cyclase-like_2"/>
</dbReference>
<dbReference type="SUPFAM" id="SSF48576">
    <property type="entry name" value="Terpenoid synthases"/>
    <property type="match status" value="1"/>
</dbReference>
<protein>
    <recommendedName>
        <fullName evidence="6">Terpene synthase</fullName>
        <ecNumber evidence="6">4.2.3.-</ecNumber>
    </recommendedName>
</protein>
<keyword evidence="4 6" id="KW-0460">Magnesium</keyword>
<evidence type="ECO:0000256" key="2">
    <source>
        <dbReference type="ARBA" id="ARBA00006333"/>
    </source>
</evidence>
<evidence type="ECO:0000256" key="3">
    <source>
        <dbReference type="ARBA" id="ARBA00022723"/>
    </source>
</evidence>
<reference evidence="7" key="1">
    <citation type="submission" date="2023-06" db="EMBL/GenBank/DDBJ databases">
        <authorList>
            <consortium name="Lawrence Berkeley National Laboratory"/>
            <person name="Ahrendt S."/>
            <person name="Sahu N."/>
            <person name="Indic B."/>
            <person name="Wong-Bajracharya J."/>
            <person name="Merenyi Z."/>
            <person name="Ke H.-M."/>
            <person name="Monk M."/>
            <person name="Kocsube S."/>
            <person name="Drula E."/>
            <person name="Lipzen A."/>
            <person name="Balint B."/>
            <person name="Henrissat B."/>
            <person name="Andreopoulos B."/>
            <person name="Martin F.M."/>
            <person name="Harder C.B."/>
            <person name="Rigling D."/>
            <person name="Ford K.L."/>
            <person name="Foster G.D."/>
            <person name="Pangilinan J."/>
            <person name="Papanicolaou A."/>
            <person name="Barry K."/>
            <person name="LaButti K."/>
            <person name="Viragh M."/>
            <person name="Koriabine M."/>
            <person name="Yan M."/>
            <person name="Riley R."/>
            <person name="Champramary S."/>
            <person name="Plett K.L."/>
            <person name="Tsai I.J."/>
            <person name="Slot J."/>
            <person name="Sipos G."/>
            <person name="Plett J."/>
            <person name="Nagy L.G."/>
            <person name="Grigoriev I.V."/>
        </authorList>
    </citation>
    <scope>NUCLEOTIDE SEQUENCE</scope>
    <source>
        <strain evidence="7">HWK02</strain>
    </source>
</reference>
<evidence type="ECO:0000313" key="7">
    <source>
        <dbReference type="EMBL" id="KAK0481138.1"/>
    </source>
</evidence>
<comment type="similarity">
    <text evidence="2 6">Belongs to the terpene synthase family.</text>
</comment>
<evidence type="ECO:0000256" key="1">
    <source>
        <dbReference type="ARBA" id="ARBA00001946"/>
    </source>
</evidence>
<keyword evidence="8" id="KW-1185">Reference proteome</keyword>
<evidence type="ECO:0000256" key="4">
    <source>
        <dbReference type="ARBA" id="ARBA00022842"/>
    </source>
</evidence>
<dbReference type="EC" id="4.2.3.-" evidence="6"/>
<evidence type="ECO:0000256" key="5">
    <source>
        <dbReference type="ARBA" id="ARBA00023239"/>
    </source>
</evidence>
<accession>A0AA39UC45</accession>
<dbReference type="PANTHER" id="PTHR35201:SF4">
    <property type="entry name" value="BETA-PINACENE SYNTHASE-RELATED"/>
    <property type="match status" value="1"/>
</dbReference>
<name>A0AA39UC45_9AGAR</name>
<dbReference type="Pfam" id="PF19086">
    <property type="entry name" value="Terpene_syn_C_2"/>
    <property type="match status" value="1"/>
</dbReference>
<gene>
    <name evidence="7" type="ORF">EDD18DRAFT_1294815</name>
</gene>
<evidence type="ECO:0000313" key="8">
    <source>
        <dbReference type="Proteomes" id="UP001175228"/>
    </source>
</evidence>
<organism evidence="7 8">
    <name type="scientific">Armillaria luteobubalina</name>
    <dbReference type="NCBI Taxonomy" id="153913"/>
    <lineage>
        <taxon>Eukaryota</taxon>
        <taxon>Fungi</taxon>
        <taxon>Dikarya</taxon>
        <taxon>Basidiomycota</taxon>
        <taxon>Agaricomycotina</taxon>
        <taxon>Agaricomycetes</taxon>
        <taxon>Agaricomycetidae</taxon>
        <taxon>Agaricales</taxon>
        <taxon>Marasmiineae</taxon>
        <taxon>Physalacriaceae</taxon>
        <taxon>Armillaria</taxon>
    </lineage>
</organism>
<dbReference type="GO" id="GO:0008299">
    <property type="term" value="P:isoprenoid biosynthetic process"/>
    <property type="evidence" value="ECO:0007669"/>
    <property type="project" value="UniProtKB-ARBA"/>
</dbReference>
<dbReference type="EMBL" id="JAUEPU010000074">
    <property type="protein sequence ID" value="KAK0481138.1"/>
    <property type="molecule type" value="Genomic_DNA"/>
</dbReference>
<dbReference type="InterPro" id="IPR008949">
    <property type="entry name" value="Isoprenoid_synthase_dom_sf"/>
</dbReference>
<dbReference type="AlphaFoldDB" id="A0AA39UC45"/>
<proteinExistence type="inferred from homology"/>
<comment type="caution">
    <text evidence="7">The sequence shown here is derived from an EMBL/GenBank/DDBJ whole genome shotgun (WGS) entry which is preliminary data.</text>
</comment>
<keyword evidence="5 6" id="KW-0456">Lyase</keyword>
<keyword evidence="3 6" id="KW-0479">Metal-binding</keyword>
<dbReference type="GO" id="GO:0046872">
    <property type="term" value="F:metal ion binding"/>
    <property type="evidence" value="ECO:0007669"/>
    <property type="project" value="UniProtKB-KW"/>
</dbReference>
<dbReference type="GO" id="GO:0010333">
    <property type="term" value="F:terpene synthase activity"/>
    <property type="evidence" value="ECO:0007669"/>
    <property type="project" value="InterPro"/>
</dbReference>
<dbReference type="PANTHER" id="PTHR35201">
    <property type="entry name" value="TERPENE SYNTHASE"/>
    <property type="match status" value="1"/>
</dbReference>